<comment type="caution">
    <text evidence="1">The sequence shown here is derived from an EMBL/GenBank/DDBJ whole genome shotgun (WGS) entry which is preliminary data.</text>
</comment>
<feature type="non-terminal residue" evidence="1">
    <location>
        <position position="88"/>
    </location>
</feature>
<gene>
    <name evidence="1" type="ORF">B4U80_07058</name>
</gene>
<dbReference type="AlphaFoldDB" id="A0A443R5D1"/>
<dbReference type="SUPFAM" id="SSF52540">
    <property type="entry name" value="P-loop containing nucleoside triphosphate hydrolases"/>
    <property type="match status" value="1"/>
</dbReference>
<protein>
    <submittedName>
        <fullName evidence="1">ABC transporter G family member 20-like isoform X2</fullName>
    </submittedName>
</protein>
<dbReference type="PANTHER" id="PTHR43038">
    <property type="entry name" value="ATP-BINDING CASSETTE, SUB-FAMILY H, MEMBER 1"/>
    <property type="match status" value="1"/>
</dbReference>
<name>A0A443R5D1_9ACAR</name>
<sequence>PILREKIWNILVELTQKENVTVILTTHYIEETKRSNTVGFMRRGTLLAEDTPKNMLSKLKCETLEEVFYKLCVEQKRNSKVTGNQLRN</sequence>
<dbReference type="PANTHER" id="PTHR43038:SF3">
    <property type="entry name" value="ABC TRANSPORTER G FAMILY MEMBER 20 ISOFORM X1"/>
    <property type="match status" value="1"/>
</dbReference>
<dbReference type="VEuPathDB" id="VectorBase:LDEU014084"/>
<reference evidence="1 2" key="1">
    <citation type="journal article" date="2018" name="Gigascience">
        <title>Genomes of trombidid mites reveal novel predicted allergens and laterally-transferred genes associated with secondary metabolism.</title>
        <authorList>
            <person name="Dong X."/>
            <person name="Chaisiri K."/>
            <person name="Xia D."/>
            <person name="Armstrong S.D."/>
            <person name="Fang Y."/>
            <person name="Donnelly M.J."/>
            <person name="Kadowaki T."/>
            <person name="McGarry J.W."/>
            <person name="Darby A.C."/>
            <person name="Makepeace B.L."/>
        </authorList>
    </citation>
    <scope>NUCLEOTIDE SEQUENCE [LARGE SCALE GENOMIC DNA]</scope>
    <source>
        <strain evidence="1">UoL-UT</strain>
    </source>
</reference>
<proteinExistence type="predicted"/>
<evidence type="ECO:0000313" key="2">
    <source>
        <dbReference type="Proteomes" id="UP000288716"/>
    </source>
</evidence>
<dbReference type="Gene3D" id="3.40.50.300">
    <property type="entry name" value="P-loop containing nucleotide triphosphate hydrolases"/>
    <property type="match status" value="1"/>
</dbReference>
<dbReference type="OrthoDB" id="10255969at2759"/>
<dbReference type="Proteomes" id="UP000288716">
    <property type="component" value="Unassembled WGS sequence"/>
</dbReference>
<dbReference type="STRING" id="299467.A0A443R5D1"/>
<keyword evidence="2" id="KW-1185">Reference proteome</keyword>
<dbReference type="InterPro" id="IPR027417">
    <property type="entry name" value="P-loop_NTPase"/>
</dbReference>
<dbReference type="EMBL" id="NCKV01049639">
    <property type="protein sequence ID" value="RWS10467.1"/>
    <property type="molecule type" value="Genomic_DNA"/>
</dbReference>
<feature type="non-terminal residue" evidence="1">
    <location>
        <position position="1"/>
    </location>
</feature>
<evidence type="ECO:0000313" key="1">
    <source>
        <dbReference type="EMBL" id="RWS10467.1"/>
    </source>
</evidence>
<accession>A0A443R5D1</accession>
<organism evidence="1 2">
    <name type="scientific">Leptotrombidium deliense</name>
    <dbReference type="NCBI Taxonomy" id="299467"/>
    <lineage>
        <taxon>Eukaryota</taxon>
        <taxon>Metazoa</taxon>
        <taxon>Ecdysozoa</taxon>
        <taxon>Arthropoda</taxon>
        <taxon>Chelicerata</taxon>
        <taxon>Arachnida</taxon>
        <taxon>Acari</taxon>
        <taxon>Acariformes</taxon>
        <taxon>Trombidiformes</taxon>
        <taxon>Prostigmata</taxon>
        <taxon>Anystina</taxon>
        <taxon>Parasitengona</taxon>
        <taxon>Trombiculoidea</taxon>
        <taxon>Trombiculidae</taxon>
        <taxon>Leptotrombidium</taxon>
    </lineage>
</organism>